<gene>
    <name evidence="1" type="ORF">NLG97_g9022</name>
</gene>
<keyword evidence="2" id="KW-1185">Reference proteome</keyword>
<name>A0ACC1QIV4_9HYPO</name>
<proteinExistence type="predicted"/>
<sequence>MHSGMLDRKNESASQQHIFYAREQYTIALGEARQLVSEAAPAQIHRVLMVCLLFAAWEAVQGDYRASQRHMISGHALFARFYHQIRQRASLSAAIHEIMQVLARMDISAVSFSDDSAPYQSPADEHPGVDLWLSICAFRSIQEASLHLMEIARWLLRLGSEIILGMSEEDLSRRQAAIDKYSQRLEEWSIHWNAYHAAHNLSADSMSVLNVQLWHACTKALVETGFNGPETRNDKSIARFRDVVELCERLSSAIFQDSGAISFSLDLGYLIPTFFVATRCRDPSIRRRALAVLQTYPRHEGAWQSGPAAVIAKSWMEVEEDGLGGVQEAAQIPEKQRVVLMEVQVQKSDGRARLRFQLAGTDDSSPTVEKVVCW</sequence>
<protein>
    <submittedName>
        <fullName evidence="1">Uncharacterized protein</fullName>
    </submittedName>
</protein>
<reference evidence="1" key="1">
    <citation type="submission" date="2022-07" db="EMBL/GenBank/DDBJ databases">
        <title>Genome Sequence of Lecanicillium saksenae.</title>
        <authorList>
            <person name="Buettner E."/>
        </authorList>
    </citation>
    <scope>NUCLEOTIDE SEQUENCE</scope>
    <source>
        <strain evidence="1">VT-O1</strain>
    </source>
</reference>
<dbReference type="EMBL" id="JANAKD010001749">
    <property type="protein sequence ID" value="KAJ3476760.1"/>
    <property type="molecule type" value="Genomic_DNA"/>
</dbReference>
<evidence type="ECO:0000313" key="1">
    <source>
        <dbReference type="EMBL" id="KAJ3476760.1"/>
    </source>
</evidence>
<evidence type="ECO:0000313" key="2">
    <source>
        <dbReference type="Proteomes" id="UP001148737"/>
    </source>
</evidence>
<organism evidence="1 2">
    <name type="scientific">Lecanicillium saksenae</name>
    <dbReference type="NCBI Taxonomy" id="468837"/>
    <lineage>
        <taxon>Eukaryota</taxon>
        <taxon>Fungi</taxon>
        <taxon>Dikarya</taxon>
        <taxon>Ascomycota</taxon>
        <taxon>Pezizomycotina</taxon>
        <taxon>Sordariomycetes</taxon>
        <taxon>Hypocreomycetidae</taxon>
        <taxon>Hypocreales</taxon>
        <taxon>Cordycipitaceae</taxon>
        <taxon>Lecanicillium</taxon>
    </lineage>
</organism>
<comment type="caution">
    <text evidence="1">The sequence shown here is derived from an EMBL/GenBank/DDBJ whole genome shotgun (WGS) entry which is preliminary data.</text>
</comment>
<dbReference type="Proteomes" id="UP001148737">
    <property type="component" value="Unassembled WGS sequence"/>
</dbReference>
<accession>A0ACC1QIV4</accession>